<dbReference type="InterPro" id="IPR055414">
    <property type="entry name" value="LRR_R13L4/SHOC2-like"/>
</dbReference>
<dbReference type="Gene3D" id="3.80.10.10">
    <property type="entry name" value="Ribonuclease Inhibitor"/>
    <property type="match status" value="1"/>
</dbReference>
<dbReference type="EMBL" id="PDCK01000039">
    <property type="protein sequence ID" value="PRQ57168.1"/>
    <property type="molecule type" value="Genomic_DNA"/>
</dbReference>
<dbReference type="Proteomes" id="UP000238479">
    <property type="component" value="Chromosome 1"/>
</dbReference>
<evidence type="ECO:0000259" key="2">
    <source>
        <dbReference type="Pfam" id="PF23598"/>
    </source>
</evidence>
<gene>
    <name evidence="3" type="ORF">RchiOBHm_Chr1g0345351</name>
</gene>
<dbReference type="InterPro" id="IPR032675">
    <property type="entry name" value="LRR_dom_sf"/>
</dbReference>
<sequence>MQRCPHLYKLRLYGKMTALPKELPNLTKLTLEYTRLKGDQIEILEKLPNLRVLCLTWDSFEAETMVFSQGGFPHLEFLTLEGLHDLKEWRVEKEVMPSLQRLRIHYCKKLRAVPDGLQDITTLKEITIDGMPSRFCSRVGEGGEDFYRIKHVPSLIITNILDSVEKDEEPEMEEADD</sequence>
<evidence type="ECO:0000313" key="4">
    <source>
        <dbReference type="Proteomes" id="UP000238479"/>
    </source>
</evidence>
<keyword evidence="1" id="KW-0677">Repeat</keyword>
<name>A0A2P6SEQ9_ROSCH</name>
<accession>A0A2P6SEQ9</accession>
<dbReference type="SUPFAM" id="SSF52047">
    <property type="entry name" value="RNI-like"/>
    <property type="match status" value="1"/>
</dbReference>
<feature type="domain" description="Disease resistance R13L4/SHOC-2-like LRR" evidence="2">
    <location>
        <begin position="20"/>
        <end position="129"/>
    </location>
</feature>
<evidence type="ECO:0000256" key="1">
    <source>
        <dbReference type="ARBA" id="ARBA00022737"/>
    </source>
</evidence>
<dbReference type="AlphaFoldDB" id="A0A2P6SEQ9"/>
<dbReference type="OMA" id="LRIHYCK"/>
<keyword evidence="4" id="KW-1185">Reference proteome</keyword>
<comment type="caution">
    <text evidence="3">The sequence shown here is derived from an EMBL/GenBank/DDBJ whole genome shotgun (WGS) entry which is preliminary data.</text>
</comment>
<proteinExistence type="predicted"/>
<protein>
    <submittedName>
        <fullName evidence="3">Putative leucine-rich repeat domain, L domain-containing protein</fullName>
    </submittedName>
</protein>
<dbReference type="PANTHER" id="PTHR15140:SF6">
    <property type="entry name" value="TUBULIN-SPECIFIC CHAPERONE COFACTOR E-LIKE PROTEIN"/>
    <property type="match status" value="1"/>
</dbReference>
<dbReference type="Gramene" id="PRQ57168">
    <property type="protein sequence ID" value="PRQ57168"/>
    <property type="gene ID" value="RchiOBHm_Chr1g0345351"/>
</dbReference>
<dbReference type="Pfam" id="PF23598">
    <property type="entry name" value="LRR_14"/>
    <property type="match status" value="1"/>
</dbReference>
<dbReference type="PANTHER" id="PTHR15140">
    <property type="entry name" value="TUBULIN-SPECIFIC CHAPERONE E"/>
    <property type="match status" value="1"/>
</dbReference>
<organism evidence="3 4">
    <name type="scientific">Rosa chinensis</name>
    <name type="common">China rose</name>
    <dbReference type="NCBI Taxonomy" id="74649"/>
    <lineage>
        <taxon>Eukaryota</taxon>
        <taxon>Viridiplantae</taxon>
        <taxon>Streptophyta</taxon>
        <taxon>Embryophyta</taxon>
        <taxon>Tracheophyta</taxon>
        <taxon>Spermatophyta</taxon>
        <taxon>Magnoliopsida</taxon>
        <taxon>eudicotyledons</taxon>
        <taxon>Gunneridae</taxon>
        <taxon>Pentapetalae</taxon>
        <taxon>rosids</taxon>
        <taxon>fabids</taxon>
        <taxon>Rosales</taxon>
        <taxon>Rosaceae</taxon>
        <taxon>Rosoideae</taxon>
        <taxon>Rosoideae incertae sedis</taxon>
        <taxon>Rosa</taxon>
    </lineage>
</organism>
<dbReference type="STRING" id="74649.A0A2P6SEQ9"/>
<reference evidence="3 4" key="1">
    <citation type="journal article" date="2018" name="Nat. Genet.">
        <title>The Rosa genome provides new insights in the design of modern roses.</title>
        <authorList>
            <person name="Bendahmane M."/>
        </authorList>
    </citation>
    <scope>NUCLEOTIDE SEQUENCE [LARGE SCALE GENOMIC DNA]</scope>
    <source>
        <strain evidence="4">cv. Old Blush</strain>
    </source>
</reference>
<evidence type="ECO:0000313" key="3">
    <source>
        <dbReference type="EMBL" id="PRQ57168.1"/>
    </source>
</evidence>